<keyword evidence="3 5" id="KW-0378">Hydrolase</keyword>
<sequence>MLEFNSINELLRKTDEIVGKTFGELDTEGYFEKYKHDKGIFGKIVETGFYGYPNNNRAEADFDKLGIELKVSGFVTTKKGLWSAKERISLSQINFHKIVNEDFKFSSLISKNRKILFIWYEYVENGDPREFIIKDYQLYDMTGIEPLIENDYQIIRQTVRDGLAHKLSEGDSVILGAATKGGAGQTQTQPFSEIRAKTRAFSIKNSFIKGVLREHRLNYNVSLPVELTPEEWLWNKFKKYKGITQSELLKQLDPQSSKEKPQYNIGNMIQRRIIGTEFDLEKNELFSKLTYEIKTTPINESYFPIEKPTFKPLQKDEFLDNWDTSDWKTFFEESTFFYLGYLEDSKNKGNGHRKLHCLFKVTFTPEEVDEFSKTYNDIKNAVTFNDVNLLPTATKYPNRSLVVSTKGSGGDKCYHQFMYGEKKVCFMFNKEFIYKKFMEGPIFK</sequence>
<dbReference type="InterPro" id="IPR037057">
    <property type="entry name" value="DNA_rep_MutH/T2_RE_sf"/>
</dbReference>
<dbReference type="InterPro" id="IPR011337">
    <property type="entry name" value="DNA_rep_MutH/RE_typeII_Sau3AI"/>
</dbReference>
<dbReference type="REBASE" id="431105">
    <property type="entry name" value="Eau13163ORF3022P"/>
</dbReference>
<dbReference type="EC" id="3.1.21.4" evidence="5"/>
<keyword evidence="1" id="KW-0540">Nuclease</keyword>
<dbReference type="SUPFAM" id="SSF52980">
    <property type="entry name" value="Restriction endonuclease-like"/>
    <property type="match status" value="2"/>
</dbReference>
<dbReference type="InterPro" id="IPR011335">
    <property type="entry name" value="Restrct_endonuc-II-like"/>
</dbReference>
<evidence type="ECO:0000256" key="3">
    <source>
        <dbReference type="ARBA" id="ARBA00022801"/>
    </source>
</evidence>
<dbReference type="STRING" id="1397694.GCA_000702585_00445"/>
<evidence type="ECO:0000313" key="5">
    <source>
        <dbReference type="EMBL" id="STO09585.1"/>
    </source>
</evidence>
<dbReference type="EMBL" id="UGGP01000001">
    <property type="protein sequence ID" value="STO09585.1"/>
    <property type="molecule type" value="Genomic_DNA"/>
</dbReference>
<dbReference type="RefSeq" id="WP_235263295.1">
    <property type="nucleotide sequence ID" value="NZ_UGGP01000001.1"/>
</dbReference>
<dbReference type="GO" id="GO:0009036">
    <property type="term" value="F:type II site-specific deoxyribonuclease activity"/>
    <property type="evidence" value="ECO:0007669"/>
    <property type="project" value="UniProtKB-EC"/>
</dbReference>
<dbReference type="Pfam" id="PF02976">
    <property type="entry name" value="MutH"/>
    <property type="match status" value="1"/>
</dbReference>
<evidence type="ECO:0000256" key="2">
    <source>
        <dbReference type="ARBA" id="ARBA00022759"/>
    </source>
</evidence>
<reference evidence="5 6" key="1">
    <citation type="submission" date="2018-06" db="EMBL/GenBank/DDBJ databases">
        <authorList>
            <consortium name="Pathogen Informatics"/>
            <person name="Doyle S."/>
        </authorList>
    </citation>
    <scope>NUCLEOTIDE SEQUENCE [LARGE SCALE GENOMIC DNA]</scope>
    <source>
        <strain evidence="5 6">NCTC13163</strain>
    </source>
</reference>
<dbReference type="GO" id="GO:0003677">
    <property type="term" value="F:DNA binding"/>
    <property type="evidence" value="ECO:0007669"/>
    <property type="project" value="InterPro"/>
</dbReference>
<dbReference type="AlphaFoldDB" id="A0A377FYQ5"/>
<evidence type="ECO:0000256" key="1">
    <source>
        <dbReference type="ARBA" id="ARBA00022722"/>
    </source>
</evidence>
<dbReference type="Proteomes" id="UP000254060">
    <property type="component" value="Unassembled WGS sequence"/>
</dbReference>
<proteinExistence type="predicted"/>
<evidence type="ECO:0000259" key="4">
    <source>
        <dbReference type="SMART" id="SM00927"/>
    </source>
</evidence>
<name>A0A377FYQ5_9BACL</name>
<keyword evidence="2" id="KW-0255">Endonuclease</keyword>
<dbReference type="Gene3D" id="3.40.600.10">
    <property type="entry name" value="DNA mismatch repair MutH/Restriction endonuclease, type II"/>
    <property type="match status" value="2"/>
</dbReference>
<dbReference type="SMART" id="SM00927">
    <property type="entry name" value="MutH"/>
    <property type="match status" value="1"/>
</dbReference>
<feature type="domain" description="DNA mismatch repair MutH/Type II restriction enzyme Sau3AI" evidence="4">
    <location>
        <begin position="50"/>
        <end position="158"/>
    </location>
</feature>
<gene>
    <name evidence="5" type="primary">sau3AIR</name>
    <name evidence="5" type="ORF">NCTC13163_03023</name>
</gene>
<organism evidence="5 6">
    <name type="scientific">Exiguobacterium aurantiacum</name>
    <dbReference type="NCBI Taxonomy" id="33987"/>
    <lineage>
        <taxon>Bacteria</taxon>
        <taxon>Bacillati</taxon>
        <taxon>Bacillota</taxon>
        <taxon>Bacilli</taxon>
        <taxon>Bacillales</taxon>
        <taxon>Bacillales Family XII. Incertae Sedis</taxon>
        <taxon>Exiguobacterium</taxon>
    </lineage>
</organism>
<protein>
    <submittedName>
        <fullName evidence="5">Type-2 restriction enzyme Sau3AI</fullName>
        <ecNumber evidence="5">3.1.21.4</ecNumber>
    </submittedName>
</protein>
<evidence type="ECO:0000313" key="6">
    <source>
        <dbReference type="Proteomes" id="UP000254060"/>
    </source>
</evidence>
<accession>A0A377FYQ5</accession>
<dbReference type="CDD" id="cd22356">
    <property type="entry name" value="Sau3AI_N-like"/>
    <property type="match status" value="1"/>
</dbReference>